<gene>
    <name evidence="1" type="ORF">PUN28_015397</name>
</gene>
<comment type="caution">
    <text evidence="1">The sequence shown here is derived from an EMBL/GenBank/DDBJ whole genome shotgun (WGS) entry which is preliminary data.</text>
</comment>
<proteinExistence type="predicted"/>
<keyword evidence="2" id="KW-1185">Reference proteome</keyword>
<dbReference type="EMBL" id="JADYXP020000017">
    <property type="protein sequence ID" value="KAL0106826.1"/>
    <property type="molecule type" value="Genomic_DNA"/>
</dbReference>
<evidence type="ECO:0000313" key="2">
    <source>
        <dbReference type="Proteomes" id="UP001430953"/>
    </source>
</evidence>
<organism evidence="1 2">
    <name type="scientific">Cardiocondyla obscurior</name>
    <dbReference type="NCBI Taxonomy" id="286306"/>
    <lineage>
        <taxon>Eukaryota</taxon>
        <taxon>Metazoa</taxon>
        <taxon>Ecdysozoa</taxon>
        <taxon>Arthropoda</taxon>
        <taxon>Hexapoda</taxon>
        <taxon>Insecta</taxon>
        <taxon>Pterygota</taxon>
        <taxon>Neoptera</taxon>
        <taxon>Endopterygota</taxon>
        <taxon>Hymenoptera</taxon>
        <taxon>Apocrita</taxon>
        <taxon>Aculeata</taxon>
        <taxon>Formicoidea</taxon>
        <taxon>Formicidae</taxon>
        <taxon>Myrmicinae</taxon>
        <taxon>Cardiocondyla</taxon>
    </lineage>
</organism>
<reference evidence="1 2" key="1">
    <citation type="submission" date="2023-03" db="EMBL/GenBank/DDBJ databases">
        <title>High recombination rates correlate with genetic variation in Cardiocondyla obscurior ants.</title>
        <authorList>
            <person name="Errbii M."/>
        </authorList>
    </citation>
    <scope>NUCLEOTIDE SEQUENCE [LARGE SCALE GENOMIC DNA]</scope>
    <source>
        <strain evidence="1">Alpha-2009</strain>
        <tissue evidence="1">Whole body</tissue>
    </source>
</reference>
<evidence type="ECO:0000313" key="1">
    <source>
        <dbReference type="EMBL" id="KAL0106826.1"/>
    </source>
</evidence>
<name>A0AAW2EWP3_9HYME</name>
<dbReference type="Proteomes" id="UP001430953">
    <property type="component" value="Unassembled WGS sequence"/>
</dbReference>
<sequence>MQLSVDLDIAKNIRKGACNKPPLGKIYVFSHRKLLLPLLLVQMQMSRSDRDSSQTKKKSVRLIKTLLRLG</sequence>
<protein>
    <submittedName>
        <fullName evidence="1">Uncharacterized protein</fullName>
    </submittedName>
</protein>
<dbReference type="AlphaFoldDB" id="A0AAW2EWP3"/>
<accession>A0AAW2EWP3</accession>